<protein>
    <recommendedName>
        <fullName evidence="3">Lipocalin-like domain-containing protein</fullName>
    </recommendedName>
</protein>
<reference evidence="1 2" key="1">
    <citation type="submission" date="2018-10" db="EMBL/GenBank/DDBJ databases">
        <title>Sphingobacterium sp. M05W1-28.</title>
        <authorList>
            <person name="Cai H."/>
        </authorList>
    </citation>
    <scope>NUCLEOTIDE SEQUENCE [LARGE SCALE GENOMIC DNA]</scope>
    <source>
        <strain evidence="1 2">M05W1-28</strain>
    </source>
</reference>
<keyword evidence="2" id="KW-1185">Reference proteome</keyword>
<comment type="caution">
    <text evidence="1">The sequence shown here is derived from an EMBL/GenBank/DDBJ whole genome shotgun (WGS) entry which is preliminary data.</text>
</comment>
<sequence length="104" mass="12078">MACNSQMQQDAKLIGKWKGLLKETGTGDPVEKIILEFTEDGKFIQYLGENKMQNKIEFTYRVRNNKLVTVENETKDETEGTYSVKNDTLTILYEGVENRYVKFK</sequence>
<name>A0A420W0Y4_9SPHI</name>
<accession>A0A420W0Y4</accession>
<evidence type="ECO:0000313" key="2">
    <source>
        <dbReference type="Proteomes" id="UP000282423"/>
    </source>
</evidence>
<dbReference type="Proteomes" id="UP000282423">
    <property type="component" value="Unassembled WGS sequence"/>
</dbReference>
<evidence type="ECO:0008006" key="3">
    <source>
        <dbReference type="Google" id="ProtNLM"/>
    </source>
</evidence>
<dbReference type="EMBL" id="RBWS01000006">
    <property type="protein sequence ID" value="RKO72227.1"/>
    <property type="molecule type" value="Genomic_DNA"/>
</dbReference>
<evidence type="ECO:0000313" key="1">
    <source>
        <dbReference type="EMBL" id="RKO72227.1"/>
    </source>
</evidence>
<proteinExistence type="predicted"/>
<organism evidence="1 2">
    <name type="scientific">Sphingobacterium puteale</name>
    <dbReference type="NCBI Taxonomy" id="2420510"/>
    <lineage>
        <taxon>Bacteria</taxon>
        <taxon>Pseudomonadati</taxon>
        <taxon>Bacteroidota</taxon>
        <taxon>Sphingobacteriia</taxon>
        <taxon>Sphingobacteriales</taxon>
        <taxon>Sphingobacteriaceae</taxon>
        <taxon>Sphingobacterium</taxon>
    </lineage>
</organism>
<dbReference type="AlphaFoldDB" id="A0A420W0Y4"/>
<gene>
    <name evidence="1" type="ORF">D7322_09050</name>
</gene>